<evidence type="ECO:0000313" key="2">
    <source>
        <dbReference type="EMBL" id="ADD44372.1"/>
    </source>
</evidence>
<dbReference type="STRING" id="446470.Snas_4730"/>
<dbReference type="InterPro" id="IPR051678">
    <property type="entry name" value="AGP_Transferase"/>
</dbReference>
<evidence type="ECO:0000313" key="3">
    <source>
        <dbReference type="Proteomes" id="UP000000844"/>
    </source>
</evidence>
<keyword evidence="3" id="KW-1185">Reference proteome</keyword>
<protein>
    <submittedName>
        <fullName evidence="2">Mn2+dependent serine/threonine protein kinase</fullName>
    </submittedName>
</protein>
<evidence type="ECO:0000259" key="1">
    <source>
        <dbReference type="Pfam" id="PF01636"/>
    </source>
</evidence>
<accession>D3Q7N0</accession>
<sequence>MELLAQGRDADVYALDDERVLRRCRHGEPSQTEIRIQSHVRQAGYPVPEIFDVSGRDIVMERLHGPSLMETMLDGAEDGVATLAEVHNRLHELSAPDWLRGHDSGGDRIAHLDLHPANVIVTESGPVVIDWTNAVAAHPGLDVADTIVVLSVAIPDGVDLAVLDAGRRRLTEEFAAKVDHDPNPWLPTAIRQRMVNPNLKPAEGQLLRDWLSELES</sequence>
<reference evidence="2 3" key="1">
    <citation type="journal article" date="2009" name="Stand. Genomic Sci.">
        <title>Complete genome sequence of Stackebrandtia nassauensis type strain (LLR-40K-21).</title>
        <authorList>
            <person name="Munk C."/>
            <person name="Lapidus A."/>
            <person name="Copeland A."/>
            <person name="Jando M."/>
            <person name="Mayilraj S."/>
            <person name="Glavina Del Rio T."/>
            <person name="Nolan M."/>
            <person name="Chen F."/>
            <person name="Lucas S."/>
            <person name="Tice H."/>
            <person name="Cheng J.F."/>
            <person name="Han C."/>
            <person name="Detter J.C."/>
            <person name="Bruce D."/>
            <person name="Goodwin L."/>
            <person name="Chain P."/>
            <person name="Pitluck S."/>
            <person name="Goker M."/>
            <person name="Ovchinikova G."/>
            <person name="Pati A."/>
            <person name="Ivanova N."/>
            <person name="Mavromatis K."/>
            <person name="Chen A."/>
            <person name="Palaniappan K."/>
            <person name="Land M."/>
            <person name="Hauser L."/>
            <person name="Chang Y.J."/>
            <person name="Jeffries C.D."/>
            <person name="Bristow J."/>
            <person name="Eisen J.A."/>
            <person name="Markowitz V."/>
            <person name="Hugenholtz P."/>
            <person name="Kyrpides N.C."/>
            <person name="Klenk H.P."/>
        </authorList>
    </citation>
    <scope>NUCLEOTIDE SEQUENCE [LARGE SCALE GENOMIC DNA]</scope>
    <source>
        <strain evidence="3">DSM 44728 / CIP 108903 / NRRL B-16338 / NBRC 102104 / LLR-40K-21</strain>
    </source>
</reference>
<dbReference type="AlphaFoldDB" id="D3Q7N0"/>
<dbReference type="EMBL" id="CP001778">
    <property type="protein sequence ID" value="ADD44372.1"/>
    <property type="molecule type" value="Genomic_DNA"/>
</dbReference>
<dbReference type="InterPro" id="IPR011009">
    <property type="entry name" value="Kinase-like_dom_sf"/>
</dbReference>
<keyword evidence="2" id="KW-0418">Kinase</keyword>
<feature type="domain" description="Aminoglycoside phosphotransferase" evidence="1">
    <location>
        <begin position="3"/>
        <end position="96"/>
    </location>
</feature>
<name>D3Q7N0_STANL</name>
<dbReference type="OrthoDB" id="9797603at2"/>
<dbReference type="Proteomes" id="UP000000844">
    <property type="component" value="Chromosome"/>
</dbReference>
<dbReference type="InterPro" id="IPR002575">
    <property type="entry name" value="Aminoglycoside_PTrfase"/>
</dbReference>
<dbReference type="Pfam" id="PF01636">
    <property type="entry name" value="APH"/>
    <property type="match status" value="2"/>
</dbReference>
<keyword evidence="2" id="KW-0808">Transferase</keyword>
<keyword evidence="2" id="KW-0723">Serine/threonine-protein kinase</keyword>
<dbReference type="RefSeq" id="WP_013019943.1">
    <property type="nucleotide sequence ID" value="NC_013947.1"/>
</dbReference>
<dbReference type="eggNOG" id="COG3642">
    <property type="taxonomic scope" value="Bacteria"/>
</dbReference>
<proteinExistence type="predicted"/>
<dbReference type="HOGENOM" id="CLU_083624_0_0_11"/>
<feature type="domain" description="Aminoglycoside phosphotransferase" evidence="1">
    <location>
        <begin position="107"/>
        <end position="167"/>
    </location>
</feature>
<gene>
    <name evidence="2" type="ordered locus">Snas_4730</name>
</gene>
<dbReference type="PANTHER" id="PTHR21310">
    <property type="entry name" value="AMINOGLYCOSIDE PHOSPHOTRANSFERASE-RELATED-RELATED"/>
    <property type="match status" value="1"/>
</dbReference>
<dbReference type="KEGG" id="sna:Snas_4730"/>
<dbReference type="SUPFAM" id="SSF56112">
    <property type="entry name" value="Protein kinase-like (PK-like)"/>
    <property type="match status" value="1"/>
</dbReference>
<dbReference type="PANTHER" id="PTHR21310:SF40">
    <property type="entry name" value="AMINOGLYCOSIDE PHOSPHOTRANSFERASE DOMAIN-CONTAINING PROTEIN-RELATED"/>
    <property type="match status" value="1"/>
</dbReference>
<organism evidence="2 3">
    <name type="scientific">Stackebrandtia nassauensis (strain DSM 44728 / CIP 108903 / NRRL B-16338 / NBRC 102104 / LLR-40K-21)</name>
    <dbReference type="NCBI Taxonomy" id="446470"/>
    <lineage>
        <taxon>Bacteria</taxon>
        <taxon>Bacillati</taxon>
        <taxon>Actinomycetota</taxon>
        <taxon>Actinomycetes</taxon>
        <taxon>Glycomycetales</taxon>
        <taxon>Glycomycetaceae</taxon>
        <taxon>Stackebrandtia</taxon>
    </lineage>
</organism>
<dbReference type="GO" id="GO:0004674">
    <property type="term" value="F:protein serine/threonine kinase activity"/>
    <property type="evidence" value="ECO:0007669"/>
    <property type="project" value="UniProtKB-KW"/>
</dbReference>
<dbReference type="Gene3D" id="3.90.1200.10">
    <property type="match status" value="1"/>
</dbReference>